<evidence type="ECO:0000256" key="1">
    <source>
        <dbReference type="SAM" id="MobiDB-lite"/>
    </source>
</evidence>
<feature type="region of interest" description="Disordered" evidence="1">
    <location>
        <begin position="1"/>
        <end position="55"/>
    </location>
</feature>
<sequence length="55" mass="6287">MIKKILDSLLSKNNKDKHGSSSGYKRGKFGQHPSKHGHHYYKKKHRSSGSRSYSS</sequence>
<organism evidence="2 3">
    <name type="scientific">Metabacillus sediminis</name>
    <dbReference type="NCBI Taxonomy" id="3117746"/>
    <lineage>
        <taxon>Bacteria</taxon>
        <taxon>Bacillati</taxon>
        <taxon>Bacillota</taxon>
        <taxon>Bacilli</taxon>
        <taxon>Bacillales</taxon>
        <taxon>Bacillaceae</taxon>
        <taxon>Metabacillus</taxon>
    </lineage>
</organism>
<evidence type="ECO:0000313" key="2">
    <source>
        <dbReference type="EMBL" id="WXB95187.1"/>
    </source>
</evidence>
<accession>A0ABZ2NBS3</accession>
<dbReference type="EMBL" id="CP147407">
    <property type="protein sequence ID" value="WXB95187.1"/>
    <property type="molecule type" value="Genomic_DNA"/>
</dbReference>
<proteinExistence type="predicted"/>
<dbReference type="RefSeq" id="WP_338776556.1">
    <property type="nucleotide sequence ID" value="NZ_CP147407.1"/>
</dbReference>
<name>A0ABZ2NBS3_9BACI</name>
<gene>
    <name evidence="2" type="ORF">WCV65_11410</name>
</gene>
<reference evidence="2 3" key="1">
    <citation type="submission" date="2024-02" db="EMBL/GenBank/DDBJ databases">
        <title>Seven novel Bacillus-like species.</title>
        <authorList>
            <person name="Liu G."/>
        </authorList>
    </citation>
    <scope>NUCLEOTIDE SEQUENCE [LARGE SCALE GENOMIC DNA]</scope>
    <source>
        <strain evidence="2 3">FJAT-52054</strain>
    </source>
</reference>
<dbReference type="Proteomes" id="UP001377337">
    <property type="component" value="Chromosome"/>
</dbReference>
<protein>
    <submittedName>
        <fullName evidence="2">Uncharacterized protein</fullName>
    </submittedName>
</protein>
<keyword evidence="3" id="KW-1185">Reference proteome</keyword>
<evidence type="ECO:0000313" key="3">
    <source>
        <dbReference type="Proteomes" id="UP001377337"/>
    </source>
</evidence>
<feature type="compositionally biased region" description="Basic residues" evidence="1">
    <location>
        <begin position="25"/>
        <end position="48"/>
    </location>
</feature>